<accession>A0ABV8V6H3</accession>
<sequence length="144" mass="16077">MIKSAAIFFVLIGFSSLTLGQGLSEEEALSLTADLVLLRYENSVDNCEHMGAKNMEQLYEALRQLAQLRQESAPVKTTRFIERAKSSYSLGLAGLPKPEVQKADHVALICERTHDKIAHLDAESFAKIVQSSMREYQMLFAQAK</sequence>
<evidence type="ECO:0000313" key="2">
    <source>
        <dbReference type="Proteomes" id="UP001595840"/>
    </source>
</evidence>
<dbReference type="RefSeq" id="WP_290264304.1">
    <property type="nucleotide sequence ID" value="NZ_JAUFQG010000006.1"/>
</dbReference>
<keyword evidence="2" id="KW-1185">Reference proteome</keyword>
<dbReference type="Proteomes" id="UP001595840">
    <property type="component" value="Unassembled WGS sequence"/>
</dbReference>
<protein>
    <submittedName>
        <fullName evidence="1">Uncharacterized protein</fullName>
    </submittedName>
</protein>
<comment type="caution">
    <text evidence="1">The sequence shown here is derived from an EMBL/GenBank/DDBJ whole genome shotgun (WGS) entry which is preliminary data.</text>
</comment>
<organism evidence="1 2">
    <name type="scientific">Simiduia curdlanivorans</name>
    <dbReference type="NCBI Taxonomy" id="1492769"/>
    <lineage>
        <taxon>Bacteria</taxon>
        <taxon>Pseudomonadati</taxon>
        <taxon>Pseudomonadota</taxon>
        <taxon>Gammaproteobacteria</taxon>
        <taxon>Cellvibrionales</taxon>
        <taxon>Cellvibrionaceae</taxon>
        <taxon>Simiduia</taxon>
    </lineage>
</organism>
<proteinExistence type="predicted"/>
<dbReference type="EMBL" id="JBHSCX010000009">
    <property type="protein sequence ID" value="MFC4362732.1"/>
    <property type="molecule type" value="Genomic_DNA"/>
</dbReference>
<name>A0ABV8V6H3_9GAMM</name>
<reference evidence="2" key="1">
    <citation type="journal article" date="2019" name="Int. J. Syst. Evol. Microbiol.">
        <title>The Global Catalogue of Microorganisms (GCM) 10K type strain sequencing project: providing services to taxonomists for standard genome sequencing and annotation.</title>
        <authorList>
            <consortium name="The Broad Institute Genomics Platform"/>
            <consortium name="The Broad Institute Genome Sequencing Center for Infectious Disease"/>
            <person name="Wu L."/>
            <person name="Ma J."/>
        </authorList>
    </citation>
    <scope>NUCLEOTIDE SEQUENCE [LARGE SCALE GENOMIC DNA]</scope>
    <source>
        <strain evidence="2">CECT 8570</strain>
    </source>
</reference>
<gene>
    <name evidence="1" type="ORF">ACFOX3_10480</name>
</gene>
<evidence type="ECO:0000313" key="1">
    <source>
        <dbReference type="EMBL" id="MFC4362732.1"/>
    </source>
</evidence>